<evidence type="ECO:0000259" key="6">
    <source>
        <dbReference type="PROSITE" id="PS51012"/>
    </source>
</evidence>
<dbReference type="InterPro" id="IPR013525">
    <property type="entry name" value="ABC2_TM"/>
</dbReference>
<feature type="transmembrane region" description="Helical" evidence="5">
    <location>
        <begin position="156"/>
        <end position="181"/>
    </location>
</feature>
<dbReference type="PROSITE" id="PS51012">
    <property type="entry name" value="ABC_TM2"/>
    <property type="match status" value="1"/>
</dbReference>
<keyword evidence="2 5" id="KW-0812">Transmembrane</keyword>
<dbReference type="PANTHER" id="PTHR43027:SF2">
    <property type="entry name" value="TRANSPORT PERMEASE PROTEIN"/>
    <property type="match status" value="1"/>
</dbReference>
<evidence type="ECO:0000256" key="3">
    <source>
        <dbReference type="ARBA" id="ARBA00022989"/>
    </source>
</evidence>
<dbReference type="EMBL" id="CP147982">
    <property type="protein sequence ID" value="WXK78040.1"/>
    <property type="molecule type" value="Genomic_DNA"/>
</dbReference>
<feature type="transmembrane region" description="Helical" evidence="5">
    <location>
        <begin position="42"/>
        <end position="62"/>
    </location>
</feature>
<evidence type="ECO:0000256" key="5">
    <source>
        <dbReference type="RuleBase" id="RU361157"/>
    </source>
</evidence>
<evidence type="ECO:0000256" key="4">
    <source>
        <dbReference type="ARBA" id="ARBA00023136"/>
    </source>
</evidence>
<feature type="domain" description="ABC transmembrane type-2" evidence="6">
    <location>
        <begin position="42"/>
        <end position="270"/>
    </location>
</feature>
<evidence type="ECO:0000256" key="2">
    <source>
        <dbReference type="ARBA" id="ARBA00022692"/>
    </source>
</evidence>
<accession>A0ABZ2QPR2</accession>
<dbReference type="RefSeq" id="WP_407287032.1">
    <property type="nucleotide sequence ID" value="NZ_CP147982.1"/>
</dbReference>
<name>A0ABZ2QPR2_9ACTN</name>
<keyword evidence="5" id="KW-1003">Cell membrane</keyword>
<comment type="subcellular location">
    <subcellularLocation>
        <location evidence="5">Cell membrane</location>
        <topology evidence="5">Multi-pass membrane protein</topology>
    </subcellularLocation>
    <subcellularLocation>
        <location evidence="1">Membrane</location>
        <topology evidence="1">Multi-pass membrane protein</topology>
    </subcellularLocation>
</comment>
<feature type="transmembrane region" description="Helical" evidence="5">
    <location>
        <begin position="193"/>
        <end position="212"/>
    </location>
</feature>
<feature type="transmembrane region" description="Helical" evidence="5">
    <location>
        <begin position="74"/>
        <end position="101"/>
    </location>
</feature>
<dbReference type="InterPro" id="IPR052902">
    <property type="entry name" value="ABC-2_transporter"/>
</dbReference>
<sequence length="273" mass="28410">MSVVGGEMGARTGARASGATSAAGRLIALGRAELTLLGRSKLMIYSGVFAPLLITYGMKAYFSEQLDPEKTGLSIGALMLPAALGMALLMAVYNNLVGVYVTRREDLVLKRLRTGELADWEILAGGALPAVLITLAQCVLYVAGGSLVLGVGMPKAPHLVALGIVIGVVVMAGLAALTAGITKSAEAAQLTPTPLFMVSLVGSGVFFPLAMLPDRLAQVLELLPLSPVMGLLQAGWTGGAAPGETVKQLVIGLVWSGIAVFAGQRWFRWEPRR</sequence>
<protein>
    <recommendedName>
        <fullName evidence="5">Transport permease protein</fullName>
    </recommendedName>
</protein>
<dbReference type="InterPro" id="IPR047817">
    <property type="entry name" value="ABC2_TM_bact-type"/>
</dbReference>
<keyword evidence="5" id="KW-0813">Transport</keyword>
<comment type="similarity">
    <text evidence="5">Belongs to the ABC-2 integral membrane protein family.</text>
</comment>
<feature type="transmembrane region" description="Helical" evidence="5">
    <location>
        <begin position="249"/>
        <end position="267"/>
    </location>
</feature>
<dbReference type="Pfam" id="PF01061">
    <property type="entry name" value="ABC2_membrane"/>
    <property type="match status" value="1"/>
</dbReference>
<dbReference type="PANTHER" id="PTHR43027">
    <property type="entry name" value="DOXORUBICIN RESISTANCE ABC TRANSPORTER PERMEASE PROTEIN DRRC-RELATED"/>
    <property type="match status" value="1"/>
</dbReference>
<dbReference type="Proteomes" id="UP001626628">
    <property type="component" value="Chromosome"/>
</dbReference>
<organism evidence="7 8">
    <name type="scientific">Streptomyces sirii</name>
    <dbReference type="NCBI Taxonomy" id="3127701"/>
    <lineage>
        <taxon>Bacteria</taxon>
        <taxon>Bacillati</taxon>
        <taxon>Actinomycetota</taxon>
        <taxon>Actinomycetes</taxon>
        <taxon>Kitasatosporales</taxon>
        <taxon>Streptomycetaceae</taxon>
        <taxon>Streptomyces</taxon>
    </lineage>
</organism>
<keyword evidence="4 5" id="KW-0472">Membrane</keyword>
<reference evidence="7 8" key="1">
    <citation type="submission" date="2024-03" db="EMBL/GenBank/DDBJ databases">
        <title>The complete genome of Streptomyces sirii sp.nov.</title>
        <authorList>
            <person name="Zakalyukina Y.V."/>
            <person name="Belik A.R."/>
            <person name="Biryukov M.V."/>
            <person name="Baturina O.A."/>
            <person name="Kabilov M.R."/>
        </authorList>
    </citation>
    <scope>NUCLEOTIDE SEQUENCE [LARGE SCALE GENOMIC DNA]</scope>
    <source>
        <strain evidence="7 8">BP-8</strain>
    </source>
</reference>
<gene>
    <name evidence="7" type="ORF">WAB15_19680</name>
</gene>
<keyword evidence="8" id="KW-1185">Reference proteome</keyword>
<evidence type="ECO:0000256" key="1">
    <source>
        <dbReference type="ARBA" id="ARBA00004141"/>
    </source>
</evidence>
<evidence type="ECO:0000313" key="8">
    <source>
        <dbReference type="Proteomes" id="UP001626628"/>
    </source>
</evidence>
<evidence type="ECO:0000313" key="7">
    <source>
        <dbReference type="EMBL" id="WXK78040.1"/>
    </source>
</evidence>
<keyword evidence="3 5" id="KW-1133">Transmembrane helix</keyword>
<proteinExistence type="inferred from homology"/>
<feature type="transmembrane region" description="Helical" evidence="5">
    <location>
        <begin position="122"/>
        <end position="144"/>
    </location>
</feature>